<sequence>MALVFQRNEVEFERTGVKGNIPNNDIAYLMYYLQCVCTSINCNNDPDIQRFTNYNNWSSLSIDEQRALVAVCYAFSPDVLADRVFFHSDTLCGERANEFYTINQVRNQLVAAESIIIAGRVRVVNQIMTYKIGWMHIYYIGPMQRLLARLNTSSQRPAFSHTPTYTAPVIRQRTITTTSNKGGLIVTIIFVLITIIILFIIFMH</sequence>
<keyword evidence="1" id="KW-0812">Transmembrane</keyword>
<gene>
    <name evidence="2" type="ORF">BJG266_LOCUS43876</name>
    <name evidence="3" type="ORF">QVE165_LOCUS60810</name>
</gene>
<keyword evidence="4" id="KW-1185">Reference proteome</keyword>
<organism evidence="2 5">
    <name type="scientific">Adineta steineri</name>
    <dbReference type="NCBI Taxonomy" id="433720"/>
    <lineage>
        <taxon>Eukaryota</taxon>
        <taxon>Metazoa</taxon>
        <taxon>Spiralia</taxon>
        <taxon>Gnathifera</taxon>
        <taxon>Rotifera</taxon>
        <taxon>Eurotatoria</taxon>
        <taxon>Bdelloidea</taxon>
        <taxon>Adinetida</taxon>
        <taxon>Adinetidae</taxon>
        <taxon>Adineta</taxon>
    </lineage>
</organism>
<dbReference type="EMBL" id="CAJNOM010003660">
    <property type="protein sequence ID" value="CAF1648035.1"/>
    <property type="molecule type" value="Genomic_DNA"/>
</dbReference>
<accession>A0A815U9C8</accession>
<evidence type="ECO:0000313" key="5">
    <source>
        <dbReference type="Proteomes" id="UP000663877"/>
    </source>
</evidence>
<dbReference type="Proteomes" id="UP000663832">
    <property type="component" value="Unassembled WGS sequence"/>
</dbReference>
<keyword evidence="1" id="KW-1133">Transmembrane helix</keyword>
<evidence type="ECO:0000313" key="3">
    <source>
        <dbReference type="EMBL" id="CAF1648035.1"/>
    </source>
</evidence>
<reference evidence="2" key="1">
    <citation type="submission" date="2021-02" db="EMBL/GenBank/DDBJ databases">
        <authorList>
            <person name="Nowell W R."/>
        </authorList>
    </citation>
    <scope>NUCLEOTIDE SEQUENCE</scope>
</reference>
<protein>
    <submittedName>
        <fullName evidence="2">Uncharacterized protein</fullName>
    </submittedName>
</protein>
<evidence type="ECO:0000313" key="2">
    <source>
        <dbReference type="EMBL" id="CAF1513751.1"/>
    </source>
</evidence>
<keyword evidence="1" id="KW-0472">Membrane</keyword>
<name>A0A815U9C8_9BILA</name>
<proteinExistence type="predicted"/>
<dbReference type="OrthoDB" id="661148at2759"/>
<evidence type="ECO:0000256" key="1">
    <source>
        <dbReference type="SAM" id="Phobius"/>
    </source>
</evidence>
<feature type="transmembrane region" description="Helical" evidence="1">
    <location>
        <begin position="182"/>
        <end position="202"/>
    </location>
</feature>
<evidence type="ECO:0000313" key="4">
    <source>
        <dbReference type="Proteomes" id="UP000663832"/>
    </source>
</evidence>
<dbReference type="AlphaFoldDB" id="A0A815U9C8"/>
<dbReference type="Proteomes" id="UP000663877">
    <property type="component" value="Unassembled WGS sequence"/>
</dbReference>
<comment type="caution">
    <text evidence="2">The sequence shown here is derived from an EMBL/GenBank/DDBJ whole genome shotgun (WGS) entry which is preliminary data.</text>
</comment>
<dbReference type="EMBL" id="CAJNOI010003312">
    <property type="protein sequence ID" value="CAF1513751.1"/>
    <property type="molecule type" value="Genomic_DNA"/>
</dbReference>